<dbReference type="AlphaFoldDB" id="A0A0M6ZAL2"/>
<dbReference type="GeneID" id="97672190"/>
<proteinExistence type="predicted"/>
<protein>
    <submittedName>
        <fullName evidence="2">Uncharacterized protein</fullName>
    </submittedName>
</protein>
<dbReference type="OrthoDB" id="7681303at2"/>
<dbReference type="RefSeq" id="WP_144436040.1">
    <property type="nucleotide sequence ID" value="NZ_CXWA01000004.1"/>
</dbReference>
<feature type="region of interest" description="Disordered" evidence="1">
    <location>
        <begin position="188"/>
        <end position="234"/>
    </location>
</feature>
<accession>A0A0M6ZAL2</accession>
<name>A0A0M6ZAL2_9HYPH</name>
<keyword evidence="3" id="KW-1185">Reference proteome</keyword>
<evidence type="ECO:0000313" key="3">
    <source>
        <dbReference type="Proteomes" id="UP000049983"/>
    </source>
</evidence>
<dbReference type="Proteomes" id="UP000049983">
    <property type="component" value="Unassembled WGS sequence"/>
</dbReference>
<dbReference type="EMBL" id="CXWC01000013">
    <property type="protein sequence ID" value="CTQ76864.1"/>
    <property type="molecule type" value="Genomic_DNA"/>
</dbReference>
<organism evidence="2 3">
    <name type="scientific">Roseibium album</name>
    <dbReference type="NCBI Taxonomy" id="311410"/>
    <lineage>
        <taxon>Bacteria</taxon>
        <taxon>Pseudomonadati</taxon>
        <taxon>Pseudomonadota</taxon>
        <taxon>Alphaproteobacteria</taxon>
        <taxon>Hyphomicrobiales</taxon>
        <taxon>Stappiaceae</taxon>
        <taxon>Roseibium</taxon>
    </lineage>
</organism>
<evidence type="ECO:0000256" key="1">
    <source>
        <dbReference type="SAM" id="MobiDB-lite"/>
    </source>
</evidence>
<feature type="compositionally biased region" description="Basic and acidic residues" evidence="1">
    <location>
        <begin position="225"/>
        <end position="234"/>
    </location>
</feature>
<reference evidence="3" key="1">
    <citation type="submission" date="2015-07" db="EMBL/GenBank/DDBJ databases">
        <authorList>
            <person name="Rodrigo-Torres Lidia"/>
            <person name="Arahal R.David."/>
        </authorList>
    </citation>
    <scope>NUCLEOTIDE SEQUENCE [LARGE SCALE GENOMIC DNA]</scope>
    <source>
        <strain evidence="3">CECT 5096</strain>
    </source>
</reference>
<sequence length="234" mass="27121">MADTEDITGWREELEVFEESEEGKAYFRQHLNDRETDLSFDVVLELADLMLKHKELRDAVRQRTEFRAFLKTRPDLTNDDDEFWEKNPLEASETLAEFMAWYGSKTRVPFRGFPLSKDTKENRRTGSDWLQGGYDEDGYGPRMTLSYDDEAGERRVVTESFQANVDRAWQRSRMTHMARLWKKAEEFGLTQPKQSEAEAKPMVPEADPNPTNIPVSQAKPAPGIHVRDTQTPEA</sequence>
<evidence type="ECO:0000313" key="2">
    <source>
        <dbReference type="EMBL" id="CTQ76864.1"/>
    </source>
</evidence>
<dbReference type="STRING" id="311410.LA5095_03631"/>
<gene>
    <name evidence="2" type="ORF">LA5096_04913</name>
</gene>